<organism evidence="5 6">
    <name type="scientific">Clohesyomyces aquaticus</name>
    <dbReference type="NCBI Taxonomy" id="1231657"/>
    <lineage>
        <taxon>Eukaryota</taxon>
        <taxon>Fungi</taxon>
        <taxon>Dikarya</taxon>
        <taxon>Ascomycota</taxon>
        <taxon>Pezizomycotina</taxon>
        <taxon>Dothideomycetes</taxon>
        <taxon>Pleosporomycetidae</taxon>
        <taxon>Pleosporales</taxon>
        <taxon>Lindgomycetaceae</taxon>
        <taxon>Clohesyomyces</taxon>
    </lineage>
</organism>
<dbReference type="InterPro" id="IPR020904">
    <property type="entry name" value="Sc_DH/Rdtase_CS"/>
</dbReference>
<proteinExistence type="inferred from homology"/>
<protein>
    <recommendedName>
        <fullName evidence="7">NAD(P)-binding protein</fullName>
    </recommendedName>
</protein>
<dbReference type="PROSITE" id="PS00061">
    <property type="entry name" value="ADH_SHORT"/>
    <property type="match status" value="1"/>
</dbReference>
<keyword evidence="2" id="KW-0521">NADP</keyword>
<keyword evidence="3" id="KW-0560">Oxidoreductase</keyword>
<comment type="caution">
    <text evidence="5">The sequence shown here is derived from an EMBL/GenBank/DDBJ whole genome shotgun (WGS) entry which is preliminary data.</text>
</comment>
<evidence type="ECO:0000313" key="6">
    <source>
        <dbReference type="Proteomes" id="UP000193144"/>
    </source>
</evidence>
<dbReference type="PRINTS" id="PR00080">
    <property type="entry name" value="SDRFAMILY"/>
</dbReference>
<dbReference type="OrthoDB" id="6251714at2759"/>
<reference evidence="5 6" key="1">
    <citation type="submission" date="2016-07" db="EMBL/GenBank/DDBJ databases">
        <title>Pervasive Adenine N6-methylation of Active Genes in Fungi.</title>
        <authorList>
            <consortium name="DOE Joint Genome Institute"/>
            <person name="Mondo S.J."/>
            <person name="Dannebaum R.O."/>
            <person name="Kuo R.C."/>
            <person name="Labutti K."/>
            <person name="Haridas S."/>
            <person name="Kuo A."/>
            <person name="Salamov A."/>
            <person name="Ahrendt S.R."/>
            <person name="Lipzen A."/>
            <person name="Sullivan W."/>
            <person name="Andreopoulos W.B."/>
            <person name="Clum A."/>
            <person name="Lindquist E."/>
            <person name="Daum C."/>
            <person name="Ramamoorthy G.K."/>
            <person name="Gryganskyi A."/>
            <person name="Culley D."/>
            <person name="Magnuson J.K."/>
            <person name="James T.Y."/>
            <person name="O'Malley M.A."/>
            <person name="Stajich J.E."/>
            <person name="Spatafora J.W."/>
            <person name="Visel A."/>
            <person name="Grigoriev I.V."/>
        </authorList>
    </citation>
    <scope>NUCLEOTIDE SEQUENCE [LARGE SCALE GENOMIC DNA]</scope>
    <source>
        <strain evidence="5 6">CBS 115471</strain>
    </source>
</reference>
<dbReference type="STRING" id="1231657.A0A1Y1Z237"/>
<name>A0A1Y1Z237_9PLEO</name>
<evidence type="ECO:0008006" key="7">
    <source>
        <dbReference type="Google" id="ProtNLM"/>
    </source>
</evidence>
<dbReference type="PANTHER" id="PTHR42901:SF1">
    <property type="entry name" value="ALCOHOL DEHYDROGENASE"/>
    <property type="match status" value="1"/>
</dbReference>
<gene>
    <name evidence="5" type="ORF">BCR34DRAFT_572732</name>
</gene>
<accession>A0A1Y1Z237</accession>
<dbReference type="Pfam" id="PF00106">
    <property type="entry name" value="adh_short"/>
    <property type="match status" value="1"/>
</dbReference>
<dbReference type="PRINTS" id="PR00081">
    <property type="entry name" value="GDHRDH"/>
</dbReference>
<dbReference type="GO" id="GO:0016616">
    <property type="term" value="F:oxidoreductase activity, acting on the CH-OH group of donors, NAD or NADP as acceptor"/>
    <property type="evidence" value="ECO:0007669"/>
    <property type="project" value="UniProtKB-ARBA"/>
</dbReference>
<evidence type="ECO:0000256" key="4">
    <source>
        <dbReference type="RuleBase" id="RU000363"/>
    </source>
</evidence>
<evidence type="ECO:0000313" key="5">
    <source>
        <dbReference type="EMBL" id="ORY04363.1"/>
    </source>
</evidence>
<dbReference type="InterPro" id="IPR002347">
    <property type="entry name" value="SDR_fam"/>
</dbReference>
<dbReference type="AlphaFoldDB" id="A0A1Y1Z237"/>
<comment type="similarity">
    <text evidence="1 4">Belongs to the short-chain dehydrogenases/reductases (SDR) family.</text>
</comment>
<dbReference type="EMBL" id="MCFA01000136">
    <property type="protein sequence ID" value="ORY04363.1"/>
    <property type="molecule type" value="Genomic_DNA"/>
</dbReference>
<keyword evidence="6" id="KW-1185">Reference proteome</keyword>
<dbReference type="Proteomes" id="UP000193144">
    <property type="component" value="Unassembled WGS sequence"/>
</dbReference>
<dbReference type="FunFam" id="3.40.50.720:FF:000047">
    <property type="entry name" value="NADP-dependent L-serine/L-allo-threonine dehydrogenase"/>
    <property type="match status" value="1"/>
</dbReference>
<dbReference type="PANTHER" id="PTHR42901">
    <property type="entry name" value="ALCOHOL DEHYDROGENASE"/>
    <property type="match status" value="1"/>
</dbReference>
<evidence type="ECO:0000256" key="2">
    <source>
        <dbReference type="ARBA" id="ARBA00022857"/>
    </source>
</evidence>
<sequence>MASSTSKNLSGKTILITGASSGIGRSTAISFARSSPSSLKLILLARRIDRLHQISQEIQREVGDGVKIYVKQFDVSKPDEVGRLVEELPDEFREIDVLVNNAAFMSGFERAPDIPQHVLRDVWATNVTGVINMTQAILPIFKKRPDGGRGDVIMLGSIAGREPYVGGALYCASKASIRAFTDALRRELVSSKIRVITVDPGQVLTEFTTVRYNGDKETADAFYDGYDPLTPDDVAEVIVFTASRRENVVVADTLMFPTYQAGATDLYRKK</sequence>
<evidence type="ECO:0000256" key="1">
    <source>
        <dbReference type="ARBA" id="ARBA00006484"/>
    </source>
</evidence>
<dbReference type="SUPFAM" id="SSF51735">
    <property type="entry name" value="NAD(P)-binding Rossmann-fold domains"/>
    <property type="match status" value="1"/>
</dbReference>
<dbReference type="InterPro" id="IPR036291">
    <property type="entry name" value="NAD(P)-bd_dom_sf"/>
</dbReference>
<evidence type="ECO:0000256" key="3">
    <source>
        <dbReference type="ARBA" id="ARBA00023002"/>
    </source>
</evidence>
<dbReference type="Gene3D" id="3.40.50.720">
    <property type="entry name" value="NAD(P)-binding Rossmann-like Domain"/>
    <property type="match status" value="1"/>
</dbReference>